<dbReference type="InterPro" id="IPR052245">
    <property type="entry name" value="Plant_Stress_Dev_TF"/>
</dbReference>
<feature type="compositionally biased region" description="Polar residues" evidence="7">
    <location>
        <begin position="318"/>
        <end position="330"/>
    </location>
</feature>
<evidence type="ECO:0000259" key="8">
    <source>
        <dbReference type="PROSITE" id="PS50090"/>
    </source>
</evidence>
<dbReference type="CDD" id="cd00167">
    <property type="entry name" value="SANT"/>
    <property type="match status" value="1"/>
</dbReference>
<evidence type="ECO:0000256" key="4">
    <source>
        <dbReference type="ARBA" id="ARBA00023163"/>
    </source>
</evidence>
<evidence type="ECO:0000256" key="2">
    <source>
        <dbReference type="ARBA" id="ARBA00023015"/>
    </source>
</evidence>
<keyword evidence="5" id="KW-0539">Nucleus</keyword>
<feature type="domain" description="Myb-like" evidence="8">
    <location>
        <begin position="99"/>
        <end position="151"/>
    </location>
</feature>
<accession>A0AAV2G5T4</accession>
<dbReference type="GO" id="GO:0009739">
    <property type="term" value="P:response to gibberellin"/>
    <property type="evidence" value="ECO:0007669"/>
    <property type="project" value="TreeGrafter"/>
</dbReference>
<dbReference type="GO" id="GO:0003677">
    <property type="term" value="F:DNA binding"/>
    <property type="evidence" value="ECO:0007669"/>
    <property type="project" value="UniProtKB-KW"/>
</dbReference>
<dbReference type="GO" id="GO:0008270">
    <property type="term" value="F:zinc ion binding"/>
    <property type="evidence" value="ECO:0007669"/>
    <property type="project" value="UniProtKB-KW"/>
</dbReference>
<proteinExistence type="predicted"/>
<dbReference type="Gene3D" id="1.10.10.60">
    <property type="entry name" value="Homeodomain-like"/>
    <property type="match status" value="1"/>
</dbReference>
<evidence type="ECO:0000313" key="12">
    <source>
        <dbReference type="Proteomes" id="UP001497516"/>
    </source>
</evidence>
<dbReference type="PANTHER" id="PTHR44191">
    <property type="entry name" value="TRANSCRIPTION FACTOR KUA1"/>
    <property type="match status" value="1"/>
</dbReference>
<dbReference type="InterPro" id="IPR017930">
    <property type="entry name" value="Myb_dom"/>
</dbReference>
<dbReference type="NCBIfam" id="TIGR01557">
    <property type="entry name" value="myb_SHAQKYF"/>
    <property type="match status" value="1"/>
</dbReference>
<feature type="region of interest" description="Disordered" evidence="7">
    <location>
        <begin position="1"/>
        <end position="24"/>
    </location>
</feature>
<evidence type="ECO:0000256" key="3">
    <source>
        <dbReference type="ARBA" id="ARBA00023125"/>
    </source>
</evidence>
<evidence type="ECO:0000256" key="7">
    <source>
        <dbReference type="SAM" id="MobiDB-lite"/>
    </source>
</evidence>
<evidence type="ECO:0000313" key="11">
    <source>
        <dbReference type="EMBL" id="CAL1405587.1"/>
    </source>
</evidence>
<feature type="domain" description="HTH myb-type" evidence="10">
    <location>
        <begin position="99"/>
        <end position="155"/>
    </location>
</feature>
<feature type="domain" description="CCHC-type" evidence="9">
    <location>
        <begin position="7"/>
        <end position="22"/>
    </location>
</feature>
<protein>
    <submittedName>
        <fullName evidence="11">Uncharacterized protein</fullName>
    </submittedName>
</protein>
<dbReference type="PROSITE" id="PS50090">
    <property type="entry name" value="MYB_LIKE"/>
    <property type="match status" value="1"/>
</dbReference>
<keyword evidence="12" id="KW-1185">Reference proteome</keyword>
<evidence type="ECO:0000259" key="9">
    <source>
        <dbReference type="PROSITE" id="PS50158"/>
    </source>
</evidence>
<evidence type="ECO:0000256" key="1">
    <source>
        <dbReference type="ARBA" id="ARBA00004123"/>
    </source>
</evidence>
<dbReference type="InterPro" id="IPR009057">
    <property type="entry name" value="Homeodomain-like_sf"/>
</dbReference>
<dbReference type="InterPro" id="IPR006447">
    <property type="entry name" value="Myb_dom_plants"/>
</dbReference>
<evidence type="ECO:0000259" key="10">
    <source>
        <dbReference type="PROSITE" id="PS51294"/>
    </source>
</evidence>
<dbReference type="FunFam" id="1.10.10.60:FF:000009">
    <property type="entry name" value="transcription factor MYB1R1"/>
    <property type="match status" value="1"/>
</dbReference>
<dbReference type="PANTHER" id="PTHR44191:SF45">
    <property type="entry name" value="TRANSCRIPTION FACTOR MYB1R1-LIKE"/>
    <property type="match status" value="1"/>
</dbReference>
<dbReference type="SUPFAM" id="SSF46689">
    <property type="entry name" value="Homeodomain-like"/>
    <property type="match status" value="1"/>
</dbReference>
<reference evidence="11 12" key="1">
    <citation type="submission" date="2024-04" db="EMBL/GenBank/DDBJ databases">
        <authorList>
            <person name="Fracassetti M."/>
        </authorList>
    </citation>
    <scope>NUCLEOTIDE SEQUENCE [LARGE SCALE GENOMIC DNA]</scope>
</reference>
<sequence>MVKESARKCSHCGHNGHNSRTCNAAKPPAAGIKLFGVNIVEKLAAPEHQPTTLMMKKSASMGNLDSWINGSVGQNAVVEEAGYLSDGYLSSKRGKAAAHERKKGKPWTEEEHRVFLAGLRKLGKGDWRGISKKFVTTRTPTQVASHAQKYFLRRSSIDKRKRRSSLFDMTLDAASSSSSSLSPSSPSSVVLGSQDLAPVIKTPRTYSIQQVSVPQSENEKVTETLLPLSTPPSTQIANNNRFPHLGIESYPKFQPATTTTGRFSSFHPGPYMDFLASKPVAQNFMCHPSLVYYTPPVFPGCLPVVAHPSGIPWPRSSFAHSQPVSSASPSKKQDPLKLELKVGESSSESPSSQGAAADIPSRPPGAISVQ</sequence>
<keyword evidence="3" id="KW-0238">DNA-binding</keyword>
<feature type="region of interest" description="Disordered" evidence="7">
    <location>
        <begin position="317"/>
        <end position="370"/>
    </location>
</feature>
<dbReference type="GO" id="GO:0006355">
    <property type="term" value="P:regulation of DNA-templated transcription"/>
    <property type="evidence" value="ECO:0007669"/>
    <property type="project" value="UniProtKB-ARBA"/>
</dbReference>
<comment type="subcellular location">
    <subcellularLocation>
        <location evidence="1">Nucleus</location>
    </subcellularLocation>
</comment>
<keyword evidence="6" id="KW-0479">Metal-binding</keyword>
<name>A0AAV2G5T4_9ROSI</name>
<feature type="compositionally biased region" description="Basic and acidic residues" evidence="7">
    <location>
        <begin position="331"/>
        <end position="342"/>
    </location>
</feature>
<dbReference type="SMART" id="SM00717">
    <property type="entry name" value="SANT"/>
    <property type="match status" value="1"/>
</dbReference>
<dbReference type="GO" id="GO:0005634">
    <property type="term" value="C:nucleus"/>
    <property type="evidence" value="ECO:0007669"/>
    <property type="project" value="UniProtKB-SubCell"/>
</dbReference>
<organism evidence="11 12">
    <name type="scientific">Linum trigynum</name>
    <dbReference type="NCBI Taxonomy" id="586398"/>
    <lineage>
        <taxon>Eukaryota</taxon>
        <taxon>Viridiplantae</taxon>
        <taxon>Streptophyta</taxon>
        <taxon>Embryophyta</taxon>
        <taxon>Tracheophyta</taxon>
        <taxon>Spermatophyta</taxon>
        <taxon>Magnoliopsida</taxon>
        <taxon>eudicotyledons</taxon>
        <taxon>Gunneridae</taxon>
        <taxon>Pentapetalae</taxon>
        <taxon>rosids</taxon>
        <taxon>fabids</taxon>
        <taxon>Malpighiales</taxon>
        <taxon>Linaceae</taxon>
        <taxon>Linum</taxon>
    </lineage>
</organism>
<dbReference type="GO" id="GO:0009723">
    <property type="term" value="P:response to ethylene"/>
    <property type="evidence" value="ECO:0007669"/>
    <property type="project" value="TreeGrafter"/>
</dbReference>
<dbReference type="InterPro" id="IPR001878">
    <property type="entry name" value="Znf_CCHC"/>
</dbReference>
<keyword evidence="6" id="KW-0863">Zinc-finger</keyword>
<dbReference type="PROSITE" id="PS51294">
    <property type="entry name" value="HTH_MYB"/>
    <property type="match status" value="1"/>
</dbReference>
<evidence type="ECO:0000256" key="5">
    <source>
        <dbReference type="ARBA" id="ARBA00023242"/>
    </source>
</evidence>
<dbReference type="Pfam" id="PF00249">
    <property type="entry name" value="Myb_DNA-binding"/>
    <property type="match status" value="1"/>
</dbReference>
<gene>
    <name evidence="11" type="ORF">LTRI10_LOCUS45366</name>
</gene>
<keyword evidence="4" id="KW-0804">Transcription</keyword>
<evidence type="ECO:0000256" key="6">
    <source>
        <dbReference type="PROSITE-ProRule" id="PRU00047"/>
    </source>
</evidence>
<keyword evidence="2" id="KW-0805">Transcription regulation</keyword>
<dbReference type="PROSITE" id="PS50158">
    <property type="entry name" value="ZF_CCHC"/>
    <property type="match status" value="1"/>
</dbReference>
<keyword evidence="6" id="KW-0862">Zinc</keyword>
<dbReference type="AlphaFoldDB" id="A0AAV2G5T4"/>
<dbReference type="EMBL" id="OZ034821">
    <property type="protein sequence ID" value="CAL1405587.1"/>
    <property type="molecule type" value="Genomic_DNA"/>
</dbReference>
<dbReference type="Proteomes" id="UP001497516">
    <property type="component" value="Chromosome 8"/>
</dbReference>
<dbReference type="InterPro" id="IPR001005">
    <property type="entry name" value="SANT/Myb"/>
</dbReference>